<accession>D1AS08</accession>
<evidence type="ECO:0008006" key="3">
    <source>
        <dbReference type="Google" id="ProtNLM"/>
    </source>
</evidence>
<geneLocation type="plasmid" evidence="1 2">
    <name>pSTERM01</name>
</geneLocation>
<dbReference type="EMBL" id="CP001740">
    <property type="protein sequence ID" value="ACZ10995.1"/>
    <property type="molecule type" value="Genomic_DNA"/>
</dbReference>
<dbReference type="HOGENOM" id="CLU_180090_0_0_0"/>
<proteinExistence type="predicted"/>
<dbReference type="Gene3D" id="1.10.1220.10">
    <property type="entry name" value="Met repressor-like"/>
    <property type="match status" value="1"/>
</dbReference>
<dbReference type="InterPro" id="IPR013321">
    <property type="entry name" value="Arc_rbn_hlx_hlx"/>
</dbReference>
<dbReference type="GO" id="GO:0006355">
    <property type="term" value="P:regulation of DNA-templated transcription"/>
    <property type="evidence" value="ECO:0007669"/>
    <property type="project" value="InterPro"/>
</dbReference>
<gene>
    <name evidence="1" type="ORF">Sterm_4163</name>
</gene>
<dbReference type="KEGG" id="str:Sterm_4163"/>
<dbReference type="Proteomes" id="UP000000845">
    <property type="component" value="Plasmid pSTERM01"/>
</dbReference>
<dbReference type="AlphaFoldDB" id="D1AS08"/>
<organism evidence="1 2">
    <name type="scientific">Sebaldella termitidis (strain ATCC 33386 / NCTC 11300)</name>
    <dbReference type="NCBI Taxonomy" id="526218"/>
    <lineage>
        <taxon>Bacteria</taxon>
        <taxon>Fusobacteriati</taxon>
        <taxon>Fusobacteriota</taxon>
        <taxon>Fusobacteriia</taxon>
        <taxon>Fusobacteriales</taxon>
        <taxon>Leptotrichiaceae</taxon>
        <taxon>Sebaldella</taxon>
    </lineage>
</organism>
<dbReference type="RefSeq" id="WP_012863570.1">
    <property type="nucleotide sequence ID" value="NC_013518.1"/>
</dbReference>
<keyword evidence="2" id="KW-1185">Reference proteome</keyword>
<evidence type="ECO:0000313" key="1">
    <source>
        <dbReference type="EMBL" id="ACZ10995.1"/>
    </source>
</evidence>
<keyword evidence="1" id="KW-0614">Plasmid</keyword>
<sequence length="99" mass="11741">MASLRKLISIKEDEYNKINNYAQKERITFSEFVRKAANFYIDKQEEIELGQYLKENCDSVSKEEQADIENWIKELKNHTDYDFNEGSEITLEKIIQGNL</sequence>
<reference evidence="1 2" key="1">
    <citation type="journal article" date="2010" name="Stand. Genomic Sci.">
        <title>Complete genome sequence of Sebaldella termitidis type strain (NCTC 11300).</title>
        <authorList>
            <person name="Harmon-Smith M."/>
            <person name="Celia L."/>
            <person name="Chertkov O."/>
            <person name="Lapidus A."/>
            <person name="Copeland A."/>
            <person name="Glavina Del Rio T."/>
            <person name="Nolan M."/>
            <person name="Lucas S."/>
            <person name="Tice H."/>
            <person name="Cheng J.F."/>
            <person name="Han C."/>
            <person name="Detter J.C."/>
            <person name="Bruce D."/>
            <person name="Goodwin L."/>
            <person name="Pitluck S."/>
            <person name="Pati A."/>
            <person name="Liolios K."/>
            <person name="Ivanova N."/>
            <person name="Mavromatis K."/>
            <person name="Mikhailova N."/>
            <person name="Chen A."/>
            <person name="Palaniappan K."/>
            <person name="Land M."/>
            <person name="Hauser L."/>
            <person name="Chang Y.J."/>
            <person name="Jeffries C.D."/>
            <person name="Brettin T."/>
            <person name="Goker M."/>
            <person name="Beck B."/>
            <person name="Bristow J."/>
            <person name="Eisen J.A."/>
            <person name="Markowitz V."/>
            <person name="Hugenholtz P."/>
            <person name="Kyrpides N.C."/>
            <person name="Klenk H.P."/>
            <person name="Chen F."/>
        </authorList>
    </citation>
    <scope>NUCLEOTIDE SEQUENCE [LARGE SCALE GENOMIC DNA]</scope>
    <source>
        <strain evidence="2">ATCC 33386 / NCTC 11300</strain>
        <plasmid evidence="2">Plasmid pSTERM01</plasmid>
    </source>
</reference>
<name>D1AS08_SEBTE</name>
<protein>
    <recommendedName>
        <fullName evidence="3">CopG domain protein DNA-binding domain protein</fullName>
    </recommendedName>
</protein>
<evidence type="ECO:0000313" key="2">
    <source>
        <dbReference type="Proteomes" id="UP000000845"/>
    </source>
</evidence>